<accession>A0A507E8T9</accession>
<gene>
    <name evidence="1" type="ORF">PhCBS80983_g02409</name>
</gene>
<comment type="caution">
    <text evidence="1">The sequence shown here is derived from an EMBL/GenBank/DDBJ whole genome shotgun (WGS) entry which is preliminary data.</text>
</comment>
<organism evidence="1 2">
    <name type="scientific">Powellomyces hirtus</name>
    <dbReference type="NCBI Taxonomy" id="109895"/>
    <lineage>
        <taxon>Eukaryota</taxon>
        <taxon>Fungi</taxon>
        <taxon>Fungi incertae sedis</taxon>
        <taxon>Chytridiomycota</taxon>
        <taxon>Chytridiomycota incertae sedis</taxon>
        <taxon>Chytridiomycetes</taxon>
        <taxon>Spizellomycetales</taxon>
        <taxon>Powellomycetaceae</taxon>
        <taxon>Powellomyces</taxon>
    </lineage>
</organism>
<dbReference type="Proteomes" id="UP000318582">
    <property type="component" value="Unassembled WGS sequence"/>
</dbReference>
<evidence type="ECO:0000313" key="2">
    <source>
        <dbReference type="Proteomes" id="UP000318582"/>
    </source>
</evidence>
<protein>
    <submittedName>
        <fullName evidence="1">Uncharacterized protein</fullName>
    </submittedName>
</protein>
<reference evidence="1 2" key="1">
    <citation type="journal article" date="2019" name="Sci. Rep.">
        <title>Comparative genomics of chytrid fungi reveal insights into the obligate biotrophic and pathogenic lifestyle of Synchytrium endobioticum.</title>
        <authorList>
            <person name="van de Vossenberg B.T.L.H."/>
            <person name="Warris S."/>
            <person name="Nguyen H.D.T."/>
            <person name="van Gent-Pelzer M.P.E."/>
            <person name="Joly D.L."/>
            <person name="van de Geest H.C."/>
            <person name="Bonants P.J.M."/>
            <person name="Smith D.S."/>
            <person name="Levesque C.A."/>
            <person name="van der Lee T.A.J."/>
        </authorList>
    </citation>
    <scope>NUCLEOTIDE SEQUENCE [LARGE SCALE GENOMIC DNA]</scope>
    <source>
        <strain evidence="1 2">CBS 809.83</strain>
    </source>
</reference>
<sequence>MPSTRHPKSHRLQLLHLRKERIPPSHLASFAVQARVSALTVRIGTVHLQHAHRQALLLSQVWHRAVLHPPESSRPL</sequence>
<keyword evidence="2" id="KW-1185">Reference proteome</keyword>
<name>A0A507E8T9_9FUNG</name>
<proteinExistence type="predicted"/>
<evidence type="ECO:0000313" key="1">
    <source>
        <dbReference type="EMBL" id="TPX59558.1"/>
    </source>
</evidence>
<dbReference type="EMBL" id="QEAQ01000024">
    <property type="protein sequence ID" value="TPX59558.1"/>
    <property type="molecule type" value="Genomic_DNA"/>
</dbReference>
<dbReference type="AlphaFoldDB" id="A0A507E8T9"/>